<accession>A0ABY8SE39</accession>
<dbReference type="RefSeq" id="WP_015462015.1">
    <property type="nucleotide sequence ID" value="NZ_CP094302.2"/>
</dbReference>
<gene>
    <name evidence="1" type="ORF">MQ095_13880</name>
</gene>
<name>A0ABY8SE39_9GAMM</name>
<protein>
    <submittedName>
        <fullName evidence="1">Uncharacterized protein</fullName>
    </submittedName>
</protein>
<sequence>MAKTERENKKVTSLPAGMTFKPLYEKCPLCGCDLNQLPNAFVDKVNTDSAEDSASKTEFSFEASTKKALTPNLFDLCKAWMILPFSTAKKYSTKRNKKRLIGWKFWK</sequence>
<evidence type="ECO:0000313" key="1">
    <source>
        <dbReference type="EMBL" id="WHP82886.1"/>
    </source>
</evidence>
<reference evidence="1 2" key="1">
    <citation type="submission" date="2022-03" db="EMBL/GenBank/DDBJ databases">
        <title>Survey of Intraspecific Variation of Edwardsiella anguillarum Isolates from Non-Anguillid Fish Host Originating from Varied Geographic Locations.</title>
        <authorList>
            <person name="Armwood A.R."/>
            <person name="Woodyard E."/>
            <person name="Waldbieser G.C."/>
            <person name="Camus A.C."/>
            <person name="Divya D."/>
            <person name="Tekedar H."/>
            <person name="Soto E."/>
            <person name="Stein C."/>
            <person name="Ucko M."/>
            <person name="Ware C."/>
            <person name="Griffin M.J."/>
        </authorList>
    </citation>
    <scope>NUCLEOTIDE SEQUENCE [LARGE SCALE GENOMIC DNA]</scope>
    <source>
        <strain evidence="1 2">R18-35-2</strain>
    </source>
</reference>
<organism evidence="1 2">
    <name type="scientific">Edwardsiella anguillarum</name>
    <dbReference type="NCBI Taxonomy" id="1821960"/>
    <lineage>
        <taxon>Bacteria</taxon>
        <taxon>Pseudomonadati</taxon>
        <taxon>Pseudomonadota</taxon>
        <taxon>Gammaproteobacteria</taxon>
        <taxon>Enterobacterales</taxon>
        <taxon>Hafniaceae</taxon>
        <taxon>Edwardsiella</taxon>
    </lineage>
</organism>
<dbReference type="Proteomes" id="UP001238370">
    <property type="component" value="Chromosome"/>
</dbReference>
<keyword evidence="2" id="KW-1185">Reference proteome</keyword>
<evidence type="ECO:0000313" key="2">
    <source>
        <dbReference type="Proteomes" id="UP001238370"/>
    </source>
</evidence>
<proteinExistence type="predicted"/>
<dbReference type="EMBL" id="CP094302">
    <property type="protein sequence ID" value="WHP82886.1"/>
    <property type="molecule type" value="Genomic_DNA"/>
</dbReference>